<dbReference type="Proteomes" id="UP000290649">
    <property type="component" value="Unassembled WGS sequence"/>
</dbReference>
<keyword evidence="1" id="KW-0812">Transmembrane</keyword>
<organism evidence="2 3">
    <name type="scientific">Anaerobacillus alkaliphilus</name>
    <dbReference type="NCBI Taxonomy" id="1548597"/>
    <lineage>
        <taxon>Bacteria</taxon>
        <taxon>Bacillati</taxon>
        <taxon>Bacillota</taxon>
        <taxon>Bacilli</taxon>
        <taxon>Bacillales</taxon>
        <taxon>Bacillaceae</taxon>
        <taxon>Anaerobacillus</taxon>
    </lineage>
</organism>
<name>A0A4Q0VXQ0_9BACI</name>
<sequence>MTKQIKILLVISILLNAILMYQLILNKSNLESSELFGQIYFYNSISNLNNNLKSISSTLELYGELLTENELLLFNQAIETERINILDARSNIAAAMPFNNMNFSIYYENYLLNISKLLCDIVEGQTFHKNDINALISSLKSANQNINNLFSQGIGNEGISSELSVKAIYGDLERVNRQVELVYRK</sequence>
<comment type="caution">
    <text evidence="2">The sequence shown here is derived from an EMBL/GenBank/DDBJ whole genome shotgun (WGS) entry which is preliminary data.</text>
</comment>
<keyword evidence="3" id="KW-1185">Reference proteome</keyword>
<evidence type="ECO:0000313" key="2">
    <source>
        <dbReference type="EMBL" id="RXJ04250.1"/>
    </source>
</evidence>
<keyword evidence="1" id="KW-0472">Membrane</keyword>
<dbReference type="EMBL" id="QOUX01000001">
    <property type="protein sequence ID" value="RXJ04250.1"/>
    <property type="molecule type" value="Genomic_DNA"/>
</dbReference>
<evidence type="ECO:0000256" key="1">
    <source>
        <dbReference type="SAM" id="Phobius"/>
    </source>
</evidence>
<gene>
    <name evidence="2" type="ORF">DS745_02370</name>
</gene>
<accession>A0A4Q0VXQ0</accession>
<proteinExistence type="predicted"/>
<evidence type="ECO:0000313" key="3">
    <source>
        <dbReference type="Proteomes" id="UP000290649"/>
    </source>
</evidence>
<feature type="transmembrane region" description="Helical" evidence="1">
    <location>
        <begin position="7"/>
        <end position="25"/>
    </location>
</feature>
<reference evidence="2 3" key="1">
    <citation type="journal article" date="2019" name="Int. J. Syst. Evol. Microbiol.">
        <title>Anaerobacillus alkaliphilus sp. nov., a novel alkaliphilic and moderately halophilic bacterium.</title>
        <authorList>
            <person name="Borsodi A.K."/>
            <person name="Aszalos J.M."/>
            <person name="Bihari P."/>
            <person name="Nagy I."/>
            <person name="Schumann P."/>
            <person name="Sproer C."/>
            <person name="Kovacs A.L."/>
            <person name="Boka K."/>
            <person name="Dobosy P."/>
            <person name="Ovari M."/>
            <person name="Szili-Kovacs T."/>
            <person name="Toth E."/>
        </authorList>
    </citation>
    <scope>NUCLEOTIDE SEQUENCE [LARGE SCALE GENOMIC DNA]</scope>
    <source>
        <strain evidence="2 3">B16-10</strain>
    </source>
</reference>
<dbReference type="RefSeq" id="WP_129076600.1">
    <property type="nucleotide sequence ID" value="NZ_QOUX01000001.1"/>
</dbReference>
<keyword evidence="1" id="KW-1133">Transmembrane helix</keyword>
<protein>
    <submittedName>
        <fullName evidence="2">Uncharacterized protein</fullName>
    </submittedName>
</protein>
<dbReference type="AlphaFoldDB" id="A0A4Q0VXQ0"/>